<dbReference type="EMBL" id="BRYB01004291">
    <property type="protein sequence ID" value="GMI28664.1"/>
    <property type="molecule type" value="Genomic_DNA"/>
</dbReference>
<dbReference type="InterPro" id="IPR000210">
    <property type="entry name" value="BTB/POZ_dom"/>
</dbReference>
<dbReference type="InterPro" id="IPR000408">
    <property type="entry name" value="Reg_chr_condens"/>
</dbReference>
<keyword evidence="3" id="KW-1133">Transmembrane helix</keyword>
<dbReference type="PROSITE" id="PS50097">
    <property type="entry name" value="BTB"/>
    <property type="match status" value="1"/>
</dbReference>
<evidence type="ECO:0000256" key="1">
    <source>
        <dbReference type="ARBA" id="ARBA00022737"/>
    </source>
</evidence>
<dbReference type="PROSITE" id="PS50012">
    <property type="entry name" value="RCC1_3"/>
    <property type="match status" value="3"/>
</dbReference>
<dbReference type="InterPro" id="IPR011333">
    <property type="entry name" value="SKP1/BTB/POZ_sf"/>
</dbReference>
<keyword evidence="6" id="KW-1185">Reference proteome</keyword>
<protein>
    <recommendedName>
        <fullName evidence="4">BTB domain-containing protein</fullName>
    </recommendedName>
</protein>
<evidence type="ECO:0000256" key="2">
    <source>
        <dbReference type="PROSITE-ProRule" id="PRU00235"/>
    </source>
</evidence>
<dbReference type="PROSITE" id="PS00626">
    <property type="entry name" value="RCC1_2"/>
    <property type="match status" value="2"/>
</dbReference>
<feature type="transmembrane region" description="Helical" evidence="3">
    <location>
        <begin position="12"/>
        <end position="36"/>
    </location>
</feature>
<reference evidence="5 6" key="1">
    <citation type="journal article" date="2023" name="Commun. Biol.">
        <title>Genome analysis of Parmales, the sister group of diatoms, reveals the evolutionary specialization of diatoms from phago-mixotrophs to photoautotrophs.</title>
        <authorList>
            <person name="Ban H."/>
            <person name="Sato S."/>
            <person name="Yoshikawa S."/>
            <person name="Yamada K."/>
            <person name="Nakamura Y."/>
            <person name="Ichinomiya M."/>
            <person name="Sato N."/>
            <person name="Blanc-Mathieu R."/>
            <person name="Endo H."/>
            <person name="Kuwata A."/>
            <person name="Ogata H."/>
        </authorList>
    </citation>
    <scope>NUCLEOTIDE SEQUENCE [LARGE SCALE GENOMIC DNA]</scope>
</reference>
<feature type="repeat" description="RCC1" evidence="2">
    <location>
        <begin position="83"/>
        <end position="134"/>
    </location>
</feature>
<accession>A0ABQ6MMN3</accession>
<dbReference type="SUPFAM" id="SSF50985">
    <property type="entry name" value="RCC1/BLIP-II"/>
    <property type="match status" value="1"/>
</dbReference>
<dbReference type="Pfam" id="PF25390">
    <property type="entry name" value="WD40_RLD"/>
    <property type="match status" value="1"/>
</dbReference>
<dbReference type="PRINTS" id="PR00633">
    <property type="entry name" value="RCCNDNSATION"/>
</dbReference>
<organism evidence="5 6">
    <name type="scientific">Tetraparma gracilis</name>
    <dbReference type="NCBI Taxonomy" id="2962635"/>
    <lineage>
        <taxon>Eukaryota</taxon>
        <taxon>Sar</taxon>
        <taxon>Stramenopiles</taxon>
        <taxon>Ochrophyta</taxon>
        <taxon>Bolidophyceae</taxon>
        <taxon>Parmales</taxon>
        <taxon>Triparmaceae</taxon>
        <taxon>Tetraparma</taxon>
    </lineage>
</organism>
<keyword evidence="1" id="KW-0677">Repeat</keyword>
<dbReference type="PANTHER" id="PTHR22872">
    <property type="entry name" value="BTK-BINDING PROTEIN-RELATED"/>
    <property type="match status" value="1"/>
</dbReference>
<evidence type="ECO:0000313" key="5">
    <source>
        <dbReference type="EMBL" id="GMI28664.1"/>
    </source>
</evidence>
<dbReference type="PANTHER" id="PTHR22872:SF2">
    <property type="entry name" value="INHIBITOR OF BRUTON TYROSINE KINASE"/>
    <property type="match status" value="1"/>
</dbReference>
<sequence>YTPRRIERLADVAMVGISACGFHTAALASTGAIWTWGEGKFGRLGHGSERNVPQPKLVDAMKDVSCARVACGGFHTAAITSAGVIYTWGGGEHGQLGHGDKVNKTVPTPITTLDSYEICSITCGWSHTVALSTCGKVWSWGNGDHGKLGHGSTAKIAVPKLVDSLLHLRVIKIASYNEHTAALCDAGLGFSHGAGQGQTVSRQFVMDFKSMLNNEQFADVEFVVEGRTIYAHKHVLAARCGHFKAMFSSGMRESTESKVMIPNTPHAVFLALLEFLYTDSVDSLKPEEAIQLFSVAEMYGLDRLKDQTAIVVRRSITNENATKLLQIAHDNHVQDIKEICLTFVVTKFDAISKTDAIQGMSHGLLIEVLQARP</sequence>
<keyword evidence="3" id="KW-0472">Membrane</keyword>
<dbReference type="Gene3D" id="2.130.10.30">
    <property type="entry name" value="Regulator of chromosome condensation 1/beta-lactamase-inhibitor protein II"/>
    <property type="match status" value="1"/>
</dbReference>
<dbReference type="Gene3D" id="3.30.710.10">
    <property type="entry name" value="Potassium Channel Kv1.1, Chain A"/>
    <property type="match status" value="1"/>
</dbReference>
<name>A0ABQ6MMN3_9STRA</name>
<dbReference type="InterPro" id="IPR051625">
    <property type="entry name" value="Signaling_Regulatory_Domain"/>
</dbReference>
<evidence type="ECO:0000256" key="3">
    <source>
        <dbReference type="SAM" id="Phobius"/>
    </source>
</evidence>
<proteinExistence type="predicted"/>
<evidence type="ECO:0000313" key="6">
    <source>
        <dbReference type="Proteomes" id="UP001165060"/>
    </source>
</evidence>
<dbReference type="CDD" id="cd14733">
    <property type="entry name" value="BACK"/>
    <property type="match status" value="1"/>
</dbReference>
<dbReference type="SUPFAM" id="SSF54695">
    <property type="entry name" value="POZ domain"/>
    <property type="match status" value="1"/>
</dbReference>
<feature type="repeat" description="RCC1" evidence="2">
    <location>
        <begin position="31"/>
        <end position="82"/>
    </location>
</feature>
<dbReference type="SMART" id="SM00225">
    <property type="entry name" value="BTB"/>
    <property type="match status" value="1"/>
</dbReference>
<dbReference type="InterPro" id="IPR009091">
    <property type="entry name" value="RCC1/BLIP-II"/>
</dbReference>
<evidence type="ECO:0000259" key="4">
    <source>
        <dbReference type="PROSITE" id="PS50097"/>
    </source>
</evidence>
<feature type="domain" description="BTB" evidence="4">
    <location>
        <begin position="218"/>
        <end position="285"/>
    </location>
</feature>
<dbReference type="Proteomes" id="UP001165060">
    <property type="component" value="Unassembled WGS sequence"/>
</dbReference>
<keyword evidence="3" id="KW-0812">Transmembrane</keyword>
<gene>
    <name evidence="5" type="ORF">TeGR_g15256</name>
</gene>
<dbReference type="Pfam" id="PF00651">
    <property type="entry name" value="BTB"/>
    <property type="match status" value="1"/>
</dbReference>
<feature type="repeat" description="RCC1" evidence="2">
    <location>
        <begin position="135"/>
        <end position="186"/>
    </location>
</feature>
<comment type="caution">
    <text evidence="5">The sequence shown here is derived from an EMBL/GenBank/DDBJ whole genome shotgun (WGS) entry which is preliminary data.</text>
</comment>
<feature type="non-terminal residue" evidence="5">
    <location>
        <position position="1"/>
    </location>
</feature>
<dbReference type="InterPro" id="IPR058923">
    <property type="entry name" value="RCC1-like_dom"/>
</dbReference>